<reference evidence="4" key="1">
    <citation type="journal article" date="2019" name="Int. J. Syst. Evol. Microbiol.">
        <title>The Global Catalogue of Microorganisms (GCM) 10K type strain sequencing project: providing services to taxonomists for standard genome sequencing and annotation.</title>
        <authorList>
            <consortium name="The Broad Institute Genomics Platform"/>
            <consortium name="The Broad Institute Genome Sequencing Center for Infectious Disease"/>
            <person name="Wu L."/>
            <person name="Ma J."/>
        </authorList>
    </citation>
    <scope>NUCLEOTIDE SEQUENCE [LARGE SCALE GENOMIC DNA]</scope>
    <source>
        <strain evidence="4">JCM 31202</strain>
    </source>
</reference>
<dbReference type="Pfam" id="PF19609">
    <property type="entry name" value="DUF6114"/>
    <property type="match status" value="1"/>
</dbReference>
<feature type="transmembrane region" description="Helical" evidence="2">
    <location>
        <begin position="28"/>
        <end position="47"/>
    </location>
</feature>
<feature type="transmembrane region" description="Helical" evidence="2">
    <location>
        <begin position="86"/>
        <end position="115"/>
    </location>
</feature>
<protein>
    <submittedName>
        <fullName evidence="3">DUF6114 domain-containing protein</fullName>
    </submittedName>
</protein>
<name>A0ABW3EJI4_9ACTN</name>
<keyword evidence="2" id="KW-0812">Transmembrane</keyword>
<organism evidence="3 4">
    <name type="scientific">Actinomadura sediminis</name>
    <dbReference type="NCBI Taxonomy" id="1038904"/>
    <lineage>
        <taxon>Bacteria</taxon>
        <taxon>Bacillati</taxon>
        <taxon>Actinomycetota</taxon>
        <taxon>Actinomycetes</taxon>
        <taxon>Streptosporangiales</taxon>
        <taxon>Thermomonosporaceae</taxon>
        <taxon>Actinomadura</taxon>
    </lineage>
</organism>
<keyword evidence="4" id="KW-1185">Reference proteome</keyword>
<evidence type="ECO:0000256" key="2">
    <source>
        <dbReference type="SAM" id="Phobius"/>
    </source>
</evidence>
<evidence type="ECO:0000313" key="4">
    <source>
        <dbReference type="Proteomes" id="UP001596972"/>
    </source>
</evidence>
<evidence type="ECO:0000256" key="1">
    <source>
        <dbReference type="SAM" id="MobiDB-lite"/>
    </source>
</evidence>
<feature type="transmembrane region" description="Helical" evidence="2">
    <location>
        <begin position="59"/>
        <end position="79"/>
    </location>
</feature>
<dbReference type="RefSeq" id="WP_378297432.1">
    <property type="nucleotide sequence ID" value="NZ_JBHTJA010000010.1"/>
</dbReference>
<dbReference type="EMBL" id="JBHTJA010000010">
    <property type="protein sequence ID" value="MFD0900431.1"/>
    <property type="molecule type" value="Genomic_DNA"/>
</dbReference>
<proteinExistence type="predicted"/>
<keyword evidence="2" id="KW-1133">Transmembrane helix</keyword>
<sequence>MLLNAATPLTGRLRNHWRRWRSWRRSRPFWGGLLTTTGGAAILLLPADLYTVLSLPGTAGLAGFLLGGIITLTGLLLWYQPRHHTLLSVIVLLAALASFLYTNFGGFLIGMLLALTGGSLAFAWTPATEDATGDATEDATRPSTGDTEPPSGELSTPQPHHPRTP</sequence>
<dbReference type="Proteomes" id="UP001596972">
    <property type="component" value="Unassembled WGS sequence"/>
</dbReference>
<evidence type="ECO:0000313" key="3">
    <source>
        <dbReference type="EMBL" id="MFD0900431.1"/>
    </source>
</evidence>
<dbReference type="InterPro" id="IPR046096">
    <property type="entry name" value="DUF6114"/>
</dbReference>
<gene>
    <name evidence="3" type="ORF">ACFQ11_08525</name>
</gene>
<comment type="caution">
    <text evidence="3">The sequence shown here is derived from an EMBL/GenBank/DDBJ whole genome shotgun (WGS) entry which is preliminary data.</text>
</comment>
<accession>A0ABW3EJI4</accession>
<feature type="region of interest" description="Disordered" evidence="1">
    <location>
        <begin position="130"/>
        <end position="165"/>
    </location>
</feature>
<keyword evidence="2" id="KW-0472">Membrane</keyword>